<accession>A0ABT3HXZ2</accession>
<dbReference type="Proteomes" id="UP001163731">
    <property type="component" value="Unassembled WGS sequence"/>
</dbReference>
<organism evidence="1 2">
    <name type="scientific">Chryseobacterium kimseyorum</name>
    <dbReference type="NCBI Taxonomy" id="2984028"/>
    <lineage>
        <taxon>Bacteria</taxon>
        <taxon>Pseudomonadati</taxon>
        <taxon>Bacteroidota</taxon>
        <taxon>Flavobacteriia</taxon>
        <taxon>Flavobacteriales</taxon>
        <taxon>Weeksellaceae</taxon>
        <taxon>Chryseobacterium group</taxon>
        <taxon>Chryseobacterium</taxon>
    </lineage>
</organism>
<dbReference type="RefSeq" id="WP_264749878.1">
    <property type="nucleotide sequence ID" value="NZ_JAPDHW010000005.1"/>
</dbReference>
<name>A0ABT3HXZ2_9FLAO</name>
<dbReference type="InterPro" id="IPR028974">
    <property type="entry name" value="TSP_type-3_rpt"/>
</dbReference>
<evidence type="ECO:0000313" key="1">
    <source>
        <dbReference type="EMBL" id="MCW3168679.1"/>
    </source>
</evidence>
<evidence type="ECO:0008006" key="3">
    <source>
        <dbReference type="Google" id="ProtNLM"/>
    </source>
</evidence>
<sequence>MPAFYERNFSFTANGYYEVSFWMYVVNPTTQTRLSIKDPVSGVELGGVSTGSIGSQSANWQEYKLNFRAPAGTCFNTVAKLSLQNVFPGGSGNDYYIDDIKVTRLTATPTATDFTFVCPTNSVAVDTDGDGIPDYADLDDDNDGILDTAENFCETEGTPYAYSDTFGTGTATAVTRLML</sequence>
<gene>
    <name evidence="1" type="ORF">OMO38_09070</name>
</gene>
<dbReference type="SUPFAM" id="SSF103647">
    <property type="entry name" value="TSP type-3 repeat"/>
    <property type="match status" value="1"/>
</dbReference>
<proteinExistence type="predicted"/>
<dbReference type="EMBL" id="JAPDHW010000005">
    <property type="protein sequence ID" value="MCW3168679.1"/>
    <property type="molecule type" value="Genomic_DNA"/>
</dbReference>
<reference evidence="1" key="1">
    <citation type="submission" date="2022-10" db="EMBL/GenBank/DDBJ databases">
        <title>Chryseobacterium babae sp. nov. isolated from the gut of the beetle Oryctes rhinoceros, and Chryseobacterium kimseyorum sp. nov., isolated from a stick insect rearing cage.</title>
        <authorList>
            <person name="Shelomi M."/>
            <person name="Han C.-J."/>
            <person name="Chen W.-M."/>
            <person name="Chen H.-K."/>
            <person name="Liaw S.-J."/>
            <person name="Muhle E."/>
            <person name="Clermont D."/>
        </authorList>
    </citation>
    <scope>NUCLEOTIDE SEQUENCE</scope>
    <source>
        <strain evidence="1">09-1422</strain>
    </source>
</reference>
<protein>
    <recommendedName>
        <fullName evidence="3">MAM domain-containing protein</fullName>
    </recommendedName>
</protein>
<dbReference type="Gene3D" id="2.60.120.260">
    <property type="entry name" value="Galactose-binding domain-like"/>
    <property type="match status" value="1"/>
</dbReference>
<evidence type="ECO:0000313" key="2">
    <source>
        <dbReference type="Proteomes" id="UP001163731"/>
    </source>
</evidence>
<keyword evidence="2" id="KW-1185">Reference proteome</keyword>
<comment type="caution">
    <text evidence="1">The sequence shown here is derived from an EMBL/GenBank/DDBJ whole genome shotgun (WGS) entry which is preliminary data.</text>
</comment>